<accession>A0A2G2ZXS9</accession>
<reference evidence="3 4" key="2">
    <citation type="journal article" date="2017" name="Genome Biol.">
        <title>New reference genome sequences of hot pepper reveal the massive evolution of plant disease-resistance genes by retroduplication.</title>
        <authorList>
            <person name="Kim S."/>
            <person name="Park J."/>
            <person name="Yeom S.I."/>
            <person name="Kim Y.M."/>
            <person name="Seo E."/>
            <person name="Kim K.T."/>
            <person name="Kim M.S."/>
            <person name="Lee J.M."/>
            <person name="Cheong K."/>
            <person name="Shin H.S."/>
            <person name="Kim S.B."/>
            <person name="Han K."/>
            <person name="Lee J."/>
            <person name="Park M."/>
            <person name="Lee H.A."/>
            <person name="Lee H.Y."/>
            <person name="Lee Y."/>
            <person name="Oh S."/>
            <person name="Lee J.H."/>
            <person name="Choi E."/>
            <person name="Choi E."/>
            <person name="Lee S.E."/>
            <person name="Jeon J."/>
            <person name="Kim H."/>
            <person name="Choi G."/>
            <person name="Song H."/>
            <person name="Lee J."/>
            <person name="Lee S.C."/>
            <person name="Kwon J.K."/>
            <person name="Lee H.Y."/>
            <person name="Koo N."/>
            <person name="Hong Y."/>
            <person name="Kim R.W."/>
            <person name="Kang W.H."/>
            <person name="Huh J.H."/>
            <person name="Kang B.C."/>
            <person name="Yang T.J."/>
            <person name="Lee Y.H."/>
            <person name="Bennetzen J.L."/>
            <person name="Choi D."/>
        </authorList>
    </citation>
    <scope>NUCLEOTIDE SEQUENCE [LARGE SCALE GENOMIC DNA]</scope>
    <source>
        <strain evidence="4">cv. CM334</strain>
    </source>
</reference>
<feature type="domain" description="DYW" evidence="2">
    <location>
        <begin position="53"/>
        <end position="107"/>
    </location>
</feature>
<dbReference type="STRING" id="4072.A0A2G2ZXS9"/>
<dbReference type="SMR" id="A0A2G2ZXS9"/>
<comment type="similarity">
    <text evidence="1">Belongs to the PPR family. PCMP-H subfamily.</text>
</comment>
<dbReference type="Pfam" id="PF20430">
    <property type="entry name" value="Eplus_motif"/>
    <property type="match status" value="1"/>
</dbReference>
<evidence type="ECO:0000259" key="2">
    <source>
        <dbReference type="Pfam" id="PF14432"/>
    </source>
</evidence>
<dbReference type="Gramene" id="PHT86774">
    <property type="protein sequence ID" value="PHT86774"/>
    <property type="gene ID" value="T459_08880"/>
</dbReference>
<keyword evidence="4" id="KW-1185">Reference proteome</keyword>
<dbReference type="OMA" id="IYAIMET"/>
<gene>
    <name evidence="3" type="ORF">T459_08880</name>
</gene>
<protein>
    <recommendedName>
        <fullName evidence="2">DYW domain-containing protein</fullName>
    </recommendedName>
</protein>
<dbReference type="EMBL" id="AYRZ02000003">
    <property type="protein sequence ID" value="PHT86774.1"/>
    <property type="molecule type" value="Genomic_DNA"/>
</dbReference>
<name>A0A2G2ZXS9_CAPAN</name>
<evidence type="ECO:0000313" key="4">
    <source>
        <dbReference type="Proteomes" id="UP000222542"/>
    </source>
</evidence>
<comment type="caution">
    <text evidence="3">The sequence shown here is derived from an EMBL/GenBank/DDBJ whole genome shotgun (WGS) entry which is preliminary data.</text>
</comment>
<dbReference type="Pfam" id="PF14432">
    <property type="entry name" value="DYW_deaminase"/>
    <property type="match status" value="1"/>
</dbReference>
<dbReference type="InterPro" id="IPR032867">
    <property type="entry name" value="DYW_dom"/>
</dbReference>
<dbReference type="AlphaFoldDB" id="A0A2G2ZXS9"/>
<dbReference type="InterPro" id="IPR046849">
    <property type="entry name" value="E2_motif"/>
</dbReference>
<dbReference type="Proteomes" id="UP000222542">
    <property type="component" value="Unassembled WGS sequence"/>
</dbReference>
<evidence type="ECO:0000313" key="3">
    <source>
        <dbReference type="EMBL" id="PHT86774.1"/>
    </source>
</evidence>
<dbReference type="GO" id="GO:0008270">
    <property type="term" value="F:zinc ion binding"/>
    <property type="evidence" value="ECO:0007669"/>
    <property type="project" value="InterPro"/>
</dbReference>
<organism evidence="3 4">
    <name type="scientific">Capsicum annuum</name>
    <name type="common">Capsicum pepper</name>
    <dbReference type="NCBI Taxonomy" id="4072"/>
    <lineage>
        <taxon>Eukaryota</taxon>
        <taxon>Viridiplantae</taxon>
        <taxon>Streptophyta</taxon>
        <taxon>Embryophyta</taxon>
        <taxon>Tracheophyta</taxon>
        <taxon>Spermatophyta</taxon>
        <taxon>Magnoliopsida</taxon>
        <taxon>eudicotyledons</taxon>
        <taxon>Gunneridae</taxon>
        <taxon>Pentapetalae</taxon>
        <taxon>asterids</taxon>
        <taxon>lamiids</taxon>
        <taxon>Solanales</taxon>
        <taxon>Solanaceae</taxon>
        <taxon>Solanoideae</taxon>
        <taxon>Capsiceae</taxon>
        <taxon>Capsicum</taxon>
    </lineage>
</organism>
<evidence type="ECO:0000256" key="1">
    <source>
        <dbReference type="ARBA" id="ARBA00006643"/>
    </source>
</evidence>
<proteinExistence type="inferred from homology"/>
<sequence>MKGKGLKKDPTYSWIEVGDKVHTFVGQDKSHPERDKIYEKLAYLTEKLEKEAGYMAQTKYVLHKVEEKEKVKLLKGHTERFAIAYGLLFSTNRNLIRITKHLCACSD</sequence>
<reference evidence="3 4" key="1">
    <citation type="journal article" date="2014" name="Nat. Genet.">
        <title>Genome sequence of the hot pepper provides insights into the evolution of pungency in Capsicum species.</title>
        <authorList>
            <person name="Kim S."/>
            <person name="Park M."/>
            <person name="Yeom S.I."/>
            <person name="Kim Y.M."/>
            <person name="Lee J.M."/>
            <person name="Lee H.A."/>
            <person name="Seo E."/>
            <person name="Choi J."/>
            <person name="Cheong K."/>
            <person name="Kim K.T."/>
            <person name="Jung K."/>
            <person name="Lee G.W."/>
            <person name="Oh S.K."/>
            <person name="Bae C."/>
            <person name="Kim S.B."/>
            <person name="Lee H.Y."/>
            <person name="Kim S.Y."/>
            <person name="Kim M.S."/>
            <person name="Kang B.C."/>
            <person name="Jo Y.D."/>
            <person name="Yang H.B."/>
            <person name="Jeong H.J."/>
            <person name="Kang W.H."/>
            <person name="Kwon J.K."/>
            <person name="Shin C."/>
            <person name="Lim J.Y."/>
            <person name="Park J.H."/>
            <person name="Huh J.H."/>
            <person name="Kim J.S."/>
            <person name="Kim B.D."/>
            <person name="Cohen O."/>
            <person name="Paran I."/>
            <person name="Suh M.C."/>
            <person name="Lee S.B."/>
            <person name="Kim Y.K."/>
            <person name="Shin Y."/>
            <person name="Noh S.J."/>
            <person name="Park J."/>
            <person name="Seo Y.S."/>
            <person name="Kwon S.Y."/>
            <person name="Kim H.A."/>
            <person name="Park J.M."/>
            <person name="Kim H.J."/>
            <person name="Choi S.B."/>
            <person name="Bosland P.W."/>
            <person name="Reeves G."/>
            <person name="Jo S.H."/>
            <person name="Lee B.W."/>
            <person name="Cho H.T."/>
            <person name="Choi H.S."/>
            <person name="Lee M.S."/>
            <person name="Yu Y."/>
            <person name="Do Choi Y."/>
            <person name="Park B.S."/>
            <person name="van Deynze A."/>
            <person name="Ashrafi H."/>
            <person name="Hill T."/>
            <person name="Kim W.T."/>
            <person name="Pai H.S."/>
            <person name="Ahn H.K."/>
            <person name="Yeam I."/>
            <person name="Giovannoni J.J."/>
            <person name="Rose J.K."/>
            <person name="Sorensen I."/>
            <person name="Lee S.J."/>
            <person name="Kim R.W."/>
            <person name="Choi I.Y."/>
            <person name="Choi B.S."/>
            <person name="Lim J.S."/>
            <person name="Lee Y.H."/>
            <person name="Choi D."/>
        </authorList>
    </citation>
    <scope>NUCLEOTIDE SEQUENCE [LARGE SCALE GENOMIC DNA]</scope>
    <source>
        <strain evidence="4">cv. CM334</strain>
    </source>
</reference>